<accession>A0A6A0B644</accession>
<gene>
    <name evidence="1" type="ORF">Hs20B_11000</name>
</gene>
<evidence type="ECO:0000313" key="1">
    <source>
        <dbReference type="EMBL" id="GFH40702.1"/>
    </source>
</evidence>
<protein>
    <submittedName>
        <fullName evidence="1">Uncharacterized protein</fullName>
    </submittedName>
</protein>
<dbReference type="RefSeq" id="WP_172356475.1">
    <property type="nucleotide sequence ID" value="NZ_BLLH01000005.1"/>
</dbReference>
<dbReference type="EMBL" id="BLLH01000005">
    <property type="protein sequence ID" value="GFH40702.1"/>
    <property type="molecule type" value="Genomic_DNA"/>
</dbReference>
<comment type="caution">
    <text evidence="1">The sequence shown here is derived from an EMBL/GenBank/DDBJ whole genome shotgun (WGS) entry which is preliminary data.</text>
</comment>
<reference evidence="1 2" key="1">
    <citation type="submission" date="2020-02" db="EMBL/GenBank/DDBJ databases">
        <title>Draft genome sequence of Lactococcus sp. Hs20B0-1.</title>
        <authorList>
            <person name="Noda S."/>
            <person name="Yuki M."/>
            <person name="Ohkuma M."/>
        </authorList>
    </citation>
    <scope>NUCLEOTIDE SEQUENCE [LARGE SCALE GENOMIC DNA]</scope>
    <source>
        <strain evidence="1 2">Hs20B0-1</strain>
    </source>
</reference>
<proteinExistence type="predicted"/>
<organism evidence="1 2">
    <name type="scientific">Pseudolactococcus insecticola</name>
    <dbReference type="NCBI Taxonomy" id="2709158"/>
    <lineage>
        <taxon>Bacteria</taxon>
        <taxon>Bacillati</taxon>
        <taxon>Bacillota</taxon>
        <taxon>Bacilli</taxon>
        <taxon>Lactobacillales</taxon>
        <taxon>Streptococcaceae</taxon>
        <taxon>Pseudolactococcus</taxon>
    </lineage>
</organism>
<dbReference type="Proteomes" id="UP000475928">
    <property type="component" value="Unassembled WGS sequence"/>
</dbReference>
<name>A0A6A0B644_9LACT</name>
<dbReference type="AlphaFoldDB" id="A0A6A0B644"/>
<keyword evidence="2" id="KW-1185">Reference proteome</keyword>
<evidence type="ECO:0000313" key="2">
    <source>
        <dbReference type="Proteomes" id="UP000475928"/>
    </source>
</evidence>
<sequence>MDVKKVTPFRRKNIKILMKDGNEYLGVFYDYEDDEDVDVDTILLETEELWFNQLKPIPVPDILSIEEWPSV</sequence>